<dbReference type="RefSeq" id="WP_307490939.1">
    <property type="nucleotide sequence ID" value="NZ_JAUSSY010000008.1"/>
</dbReference>
<dbReference type="EMBL" id="JAUSSY010000008">
    <property type="protein sequence ID" value="MDQ0119396.1"/>
    <property type="molecule type" value="Genomic_DNA"/>
</dbReference>
<proteinExistence type="predicted"/>
<accession>A0ABT9UK13</accession>
<evidence type="ECO:0008006" key="4">
    <source>
        <dbReference type="Google" id="ProtNLM"/>
    </source>
</evidence>
<sequence length="213" mass="20914">MAKRWSGDGRGRGALAAVAGCLALLLSGCTPSGGSAGSSGAPLALLPATAPATPSTGTAGAAREKPNSPTAPPDPGTNAGPAAPPVTAYFVMVDDGGRHGVRFGCNDSLVGSAQPGGSGDARLKAAIGALLGGGRPPVNAYNALGSSRLTFLSGSFDGTTVTVYLSGTLNQGGTCDLPRIEAQLTQTALEAVGAIRADIYINGESLSDYLSLD</sequence>
<evidence type="ECO:0000313" key="2">
    <source>
        <dbReference type="EMBL" id="MDQ0119396.1"/>
    </source>
</evidence>
<reference evidence="2 3" key="1">
    <citation type="submission" date="2023-07" db="EMBL/GenBank/DDBJ databases">
        <title>Sorghum-associated microbial communities from plants grown in Nebraska, USA.</title>
        <authorList>
            <person name="Schachtman D."/>
        </authorList>
    </citation>
    <scope>NUCLEOTIDE SEQUENCE [LARGE SCALE GENOMIC DNA]</scope>
    <source>
        <strain evidence="2 3">DS994</strain>
    </source>
</reference>
<evidence type="ECO:0000313" key="3">
    <source>
        <dbReference type="Proteomes" id="UP001226389"/>
    </source>
</evidence>
<feature type="region of interest" description="Disordered" evidence="1">
    <location>
        <begin position="47"/>
        <end position="83"/>
    </location>
</feature>
<gene>
    <name evidence="2" type="ORF">J2T22_002591</name>
</gene>
<comment type="caution">
    <text evidence="2">The sequence shown here is derived from an EMBL/GenBank/DDBJ whole genome shotgun (WGS) entry which is preliminary data.</text>
</comment>
<name>A0ABT9UK13_9MICC</name>
<feature type="compositionally biased region" description="Low complexity" evidence="1">
    <location>
        <begin position="47"/>
        <end position="61"/>
    </location>
</feature>
<dbReference type="PROSITE" id="PS51257">
    <property type="entry name" value="PROKAR_LIPOPROTEIN"/>
    <property type="match status" value="1"/>
</dbReference>
<organism evidence="2 3">
    <name type="scientific">Pseudarthrobacter defluvii</name>
    <dbReference type="NCBI Taxonomy" id="410837"/>
    <lineage>
        <taxon>Bacteria</taxon>
        <taxon>Bacillati</taxon>
        <taxon>Actinomycetota</taxon>
        <taxon>Actinomycetes</taxon>
        <taxon>Micrococcales</taxon>
        <taxon>Micrococcaceae</taxon>
        <taxon>Pseudarthrobacter</taxon>
    </lineage>
</organism>
<evidence type="ECO:0000256" key="1">
    <source>
        <dbReference type="SAM" id="MobiDB-lite"/>
    </source>
</evidence>
<dbReference type="Proteomes" id="UP001226389">
    <property type="component" value="Unassembled WGS sequence"/>
</dbReference>
<keyword evidence="3" id="KW-1185">Reference proteome</keyword>
<protein>
    <recommendedName>
        <fullName evidence="4">Sporulation and spore germination protein</fullName>
    </recommendedName>
</protein>